<evidence type="ECO:0000313" key="1">
    <source>
        <dbReference type="EMBL" id="GLJ96538.1"/>
    </source>
</evidence>
<accession>A0A9W6HQ13</accession>
<dbReference type="AlphaFoldDB" id="A0A9W6HQ13"/>
<dbReference type="EMBL" id="BSER01000011">
    <property type="protein sequence ID" value="GLJ96538.1"/>
    <property type="molecule type" value="Genomic_DNA"/>
</dbReference>
<protein>
    <submittedName>
        <fullName evidence="1">Asparaginase</fullName>
    </submittedName>
</protein>
<proteinExistence type="predicted"/>
<reference evidence="1" key="2">
    <citation type="submission" date="2023-01" db="EMBL/GenBank/DDBJ databases">
        <authorList>
            <person name="Sun Q."/>
            <person name="Evtushenko L."/>
        </authorList>
    </citation>
    <scope>NUCLEOTIDE SEQUENCE</scope>
    <source>
        <strain evidence="1">VKM Ac-1940</strain>
    </source>
</reference>
<name>A0A9W6HQ13_9MICO</name>
<dbReference type="PANTHER" id="PTHR42110:SF1">
    <property type="entry name" value="L-ASPARAGINASE, PUTATIVE (AFU_ORTHOLOGUE AFUA_3G11890)-RELATED"/>
    <property type="match status" value="1"/>
</dbReference>
<gene>
    <name evidence="1" type="primary">ansA</name>
    <name evidence="1" type="ORF">GCM10017591_26010</name>
</gene>
<dbReference type="Proteomes" id="UP001142291">
    <property type="component" value="Unassembled WGS sequence"/>
</dbReference>
<dbReference type="RefSeq" id="WP_271202585.1">
    <property type="nucleotide sequence ID" value="NZ_BAAAUR010000015.1"/>
</dbReference>
<dbReference type="PANTHER" id="PTHR42110">
    <property type="entry name" value="L-ASPARAGINASE, PUTATIVE (AFU_ORTHOLOGUE AFUA_3G11890)-RELATED"/>
    <property type="match status" value="1"/>
</dbReference>
<keyword evidence="2" id="KW-1185">Reference proteome</keyword>
<comment type="caution">
    <text evidence="1">The sequence shown here is derived from an EMBL/GenBank/DDBJ whole genome shotgun (WGS) entry which is preliminary data.</text>
</comment>
<evidence type="ECO:0000313" key="2">
    <source>
        <dbReference type="Proteomes" id="UP001142291"/>
    </source>
</evidence>
<reference evidence="1" key="1">
    <citation type="journal article" date="2014" name="Int. J. Syst. Evol. Microbiol.">
        <title>Complete genome sequence of Corynebacterium casei LMG S-19264T (=DSM 44701T), isolated from a smear-ripened cheese.</title>
        <authorList>
            <consortium name="US DOE Joint Genome Institute (JGI-PGF)"/>
            <person name="Walter F."/>
            <person name="Albersmeier A."/>
            <person name="Kalinowski J."/>
            <person name="Ruckert C."/>
        </authorList>
    </citation>
    <scope>NUCLEOTIDE SEQUENCE</scope>
    <source>
        <strain evidence="1">VKM Ac-1940</strain>
    </source>
</reference>
<dbReference type="Pfam" id="PF06089">
    <property type="entry name" value="Asparaginase_II"/>
    <property type="match status" value="1"/>
</dbReference>
<organism evidence="1 2">
    <name type="scientific">Microbacterium dextranolyticum</name>
    <dbReference type="NCBI Taxonomy" id="36806"/>
    <lineage>
        <taxon>Bacteria</taxon>
        <taxon>Bacillati</taxon>
        <taxon>Actinomycetota</taxon>
        <taxon>Actinomycetes</taxon>
        <taxon>Micrococcales</taxon>
        <taxon>Microbacteriaceae</taxon>
        <taxon>Microbacterium</taxon>
    </lineage>
</organism>
<dbReference type="InterPro" id="IPR010349">
    <property type="entry name" value="Asparaginase_II"/>
</dbReference>
<sequence length="342" mass="35562">MAVSPHASASPSAHTGTIAAADAVELAVVERGGFVESRHIGAALVLDPEGVTALALGDVDAPILPRSSMKPLQALGCLTAGAELDGERLVLATASHSGTDRHVDVVREILAQGGVSEDDLGCPPAWPGDGATRDELIRDLGQRQRIRMTCSGKHAAMLLACSVNGWDLAGYLDPAHPLQVHIREVVERLTGSRVTTTAIDGCGAPVYAMSLTSLGRAVHRIGTSSERSPFALHRAAGTLVRTAREHPWAIEGDGMPDTIVMERLGVFTKFGAEGVMIMVAPNGTTVVVKVLDGSRRATTAISLALLERVGALPADQVADTLARLPLAVSGGGRDVGRIRATV</sequence>